<dbReference type="OrthoDB" id="629492at2759"/>
<dbReference type="GeneTree" id="ENSGT00940000164257"/>
<reference evidence="5" key="2">
    <citation type="submission" date="2025-08" db="UniProtKB">
        <authorList>
            <consortium name="Ensembl"/>
        </authorList>
    </citation>
    <scope>IDENTIFICATION</scope>
    <source>
        <strain evidence="5">Glennie</strain>
    </source>
</reference>
<evidence type="ECO:0000256" key="1">
    <source>
        <dbReference type="ARBA" id="ARBA00022737"/>
    </source>
</evidence>
<accession>F6TGD1</accession>
<dbReference type="GeneID" id="100093146"/>
<dbReference type="Pfam" id="PF07719">
    <property type="entry name" value="TPR_2"/>
    <property type="match status" value="1"/>
</dbReference>
<keyword evidence="2 3" id="KW-0802">TPR repeat</keyword>
<dbReference type="InterPro" id="IPR016024">
    <property type="entry name" value="ARM-type_fold"/>
</dbReference>
<dbReference type="PANTHER" id="PTHR46540:SF1">
    <property type="entry name" value="TETRATRICOPEPTIDE REPEAT PROTEIN 12"/>
    <property type="match status" value="1"/>
</dbReference>
<evidence type="ECO:0000256" key="2">
    <source>
        <dbReference type="ARBA" id="ARBA00022803"/>
    </source>
</evidence>
<dbReference type="PROSITE" id="PS50005">
    <property type="entry name" value="TPR"/>
    <property type="match status" value="2"/>
</dbReference>
<dbReference type="GO" id="GO:0007288">
    <property type="term" value="P:sperm axoneme assembly"/>
    <property type="evidence" value="ECO:0000318"/>
    <property type="project" value="GO_Central"/>
</dbReference>
<dbReference type="SUPFAM" id="SSF48371">
    <property type="entry name" value="ARM repeat"/>
    <property type="match status" value="1"/>
</dbReference>
<reference evidence="5" key="3">
    <citation type="submission" date="2025-09" db="UniProtKB">
        <authorList>
            <consortium name="Ensembl"/>
        </authorList>
    </citation>
    <scope>IDENTIFICATION</scope>
    <source>
        <strain evidence="5">Glennie</strain>
    </source>
</reference>
<dbReference type="Gene3D" id="1.25.40.10">
    <property type="entry name" value="Tetratricopeptide repeat domain"/>
    <property type="match status" value="1"/>
</dbReference>
<evidence type="ECO:0000256" key="3">
    <source>
        <dbReference type="PROSITE-ProRule" id="PRU00339"/>
    </source>
</evidence>
<gene>
    <name evidence="5" type="primary">TTC12</name>
</gene>
<dbReference type="SMART" id="SM00028">
    <property type="entry name" value="TPR"/>
    <property type="match status" value="3"/>
</dbReference>
<protein>
    <submittedName>
        <fullName evidence="5">Tetratricopeptide repeat domain 12</fullName>
    </submittedName>
</protein>
<dbReference type="InterPro" id="IPR011990">
    <property type="entry name" value="TPR-like_helical_dom_sf"/>
</dbReference>
<dbReference type="RefSeq" id="XP_028931845.1">
    <property type="nucleotide sequence ID" value="XM_029076012.2"/>
</dbReference>
<dbReference type="AlphaFoldDB" id="F6TGD1"/>
<feature type="repeat" description="TPR" evidence="3">
    <location>
        <begin position="183"/>
        <end position="216"/>
    </location>
</feature>
<dbReference type="InterPro" id="IPR013105">
    <property type="entry name" value="TPR_2"/>
</dbReference>
<reference evidence="5 6" key="1">
    <citation type="journal article" date="2008" name="Nature">
        <title>Genome analysis of the platypus reveals unique signatures of evolution.</title>
        <authorList>
            <person name="Warren W.C."/>
            <person name="Hillier L.W."/>
            <person name="Marshall Graves J.A."/>
            <person name="Birney E."/>
            <person name="Ponting C.P."/>
            <person name="Grutzner F."/>
            <person name="Belov K."/>
            <person name="Miller W."/>
            <person name="Clarke L."/>
            <person name="Chinwalla A.T."/>
            <person name="Yang S.P."/>
            <person name="Heger A."/>
            <person name="Locke D.P."/>
            <person name="Miethke P."/>
            <person name="Waters P.D."/>
            <person name="Veyrunes F."/>
            <person name="Fulton L."/>
            <person name="Fulton B."/>
            <person name="Graves T."/>
            <person name="Wallis J."/>
            <person name="Puente X.S."/>
            <person name="Lopez-Otin C."/>
            <person name="Ordonez G.R."/>
            <person name="Eichler E.E."/>
            <person name="Chen L."/>
            <person name="Cheng Z."/>
            <person name="Deakin J.E."/>
            <person name="Alsop A."/>
            <person name="Thompson K."/>
            <person name="Kirby P."/>
            <person name="Papenfuss A.T."/>
            <person name="Wakefield M.J."/>
            <person name="Olender T."/>
            <person name="Lancet D."/>
            <person name="Huttley G.A."/>
            <person name="Smit A.F."/>
            <person name="Pask A."/>
            <person name="Temple-Smith P."/>
            <person name="Batzer M.A."/>
            <person name="Walker J.A."/>
            <person name="Konkel M.K."/>
            <person name="Harris R.S."/>
            <person name="Whittington C.M."/>
            <person name="Wong E.S."/>
            <person name="Gemmell N.J."/>
            <person name="Buschiazzo E."/>
            <person name="Vargas Jentzsch I.M."/>
            <person name="Merkel A."/>
            <person name="Schmitz J."/>
            <person name="Zemann A."/>
            <person name="Churakov G."/>
            <person name="Kriegs J.O."/>
            <person name="Brosius J."/>
            <person name="Murchison E.P."/>
            <person name="Sachidanandam R."/>
            <person name="Smith C."/>
            <person name="Hannon G.J."/>
            <person name="Tsend-Ayush E."/>
            <person name="McMillan D."/>
            <person name="Attenborough R."/>
            <person name="Rens W."/>
            <person name="Ferguson-Smith M."/>
            <person name="Lefevre C.M."/>
            <person name="Sharp J.A."/>
            <person name="Nicholas K.R."/>
            <person name="Ray D.A."/>
            <person name="Kube M."/>
            <person name="Reinhardt R."/>
            <person name="Pringle T.H."/>
            <person name="Taylor J."/>
            <person name="Jones R.C."/>
            <person name="Nixon B."/>
            <person name="Dacheux J.L."/>
            <person name="Niwa H."/>
            <person name="Sekita Y."/>
            <person name="Huang X."/>
            <person name="Stark A."/>
            <person name="Kheradpour P."/>
            <person name="Kellis M."/>
            <person name="Flicek P."/>
            <person name="Chen Y."/>
            <person name="Webber C."/>
            <person name="Hardison R."/>
            <person name="Nelson J."/>
            <person name="Hallsworth-Pepin K."/>
            <person name="Delehaunty K."/>
            <person name="Markovic C."/>
            <person name="Minx P."/>
            <person name="Feng Y."/>
            <person name="Kremitzki C."/>
            <person name="Mitreva M."/>
            <person name="Glasscock J."/>
            <person name="Wylie T."/>
            <person name="Wohldmann P."/>
            <person name="Thiru P."/>
            <person name="Nhan M.N."/>
            <person name="Pohl C.S."/>
            <person name="Smith S.M."/>
            <person name="Hou S."/>
            <person name="Nefedov M."/>
            <person name="de Jong P.J."/>
            <person name="Renfree M.B."/>
            <person name="Mardis E.R."/>
            <person name="Wilson R.K."/>
        </authorList>
    </citation>
    <scope>NUCLEOTIDE SEQUENCE [LARGE SCALE GENOMIC DNA]</scope>
    <source>
        <strain evidence="5 6">Glennie</strain>
    </source>
</reference>
<evidence type="ECO:0000313" key="5">
    <source>
        <dbReference type="Ensembl" id="ENSOANP00000017383.3"/>
    </source>
</evidence>
<dbReference type="InParanoid" id="F6TGD1"/>
<dbReference type="Bgee" id="ENSOANG00000010971">
    <property type="expression patterns" value="Expressed in heart and 7 other cell types or tissues"/>
</dbReference>
<dbReference type="KEGG" id="oaa:100093146"/>
<dbReference type="OMA" id="AVQQNCA"/>
<sequence length="713" mass="77909">MAEERDLQKFLQNVDEITNLIQGLNAEDPAEREKAISATEQRLQRLQQAAPDSEECDGCRVVLNRTTINHPKAPQSAPTQMPQTGDSSHPDAVLAVLEQDARERARRRKENKALANALKEMGNEAFAKGNYEMAIQHYSKGLEKLKDMQVLYTNRAQAYLKLREYPKALLDCEWALKCDEKCPKAHFLMAKAHLALGDYNKSRQCYRKMLESNPSLEKQVAGYLEHVALQEKAAMQEQEAQEELASRKSTAVATKTLLQTLTQPDQLPFFYAGGTEALAELMRDCTEQTLFRTNNGFSIINDNKVIKRCLSTVGDSGPEEAVCLSVTKLWHAVCRGNEVNQHRLVTHPGLGALLPSLLLGRGRPVQQQILALLTLLAETETGRNLLLSHMDLPSLLQALVTFVNSSDVRAGEAMRLLTDLALEDRFKAWFRNHLSTALPILVGTLRNPALANQATLSQCLAIVGNLSADVTIRSQLAACPDLWDVCLEFLLGWEEDLVLVRGTVYAALGLLMNLLLEPTRVPKGRAAVVNQRCLALLGCEDGGILTRAAGALSRSLAVSPPDAMEEVVAGGVVKKMIQFLKAGGQTAPRYAMKTLAICTKSSLRAREEVVRLDKRFGVLSRLLDSEDGVVVGNAALCLGACVEVAGVAASLLHSDIVDLLLRHVANAGPATVSHNAAIALGKLCTAEPRHVVRLRELHGVEILHGAMKHVSGS</sequence>
<dbReference type="GO" id="GO:0070286">
    <property type="term" value="P:axonemal dynein complex assembly"/>
    <property type="evidence" value="ECO:0000318"/>
    <property type="project" value="GO_Central"/>
</dbReference>
<dbReference type="CTD" id="54970"/>
<dbReference type="InterPro" id="IPR011989">
    <property type="entry name" value="ARM-like"/>
</dbReference>
<dbReference type="SUPFAM" id="SSF48452">
    <property type="entry name" value="TPR-like"/>
    <property type="match status" value="1"/>
</dbReference>
<dbReference type="InterPro" id="IPR019734">
    <property type="entry name" value="TPR_rpt"/>
</dbReference>
<dbReference type="STRING" id="9258.ENSOANP00000017383"/>
<feature type="compositionally biased region" description="Polar residues" evidence="4">
    <location>
        <begin position="76"/>
        <end position="87"/>
    </location>
</feature>
<keyword evidence="6" id="KW-1185">Reference proteome</keyword>
<dbReference type="FunCoup" id="F6TGD1">
    <property type="interactions" value="242"/>
</dbReference>
<dbReference type="Gene3D" id="1.25.10.10">
    <property type="entry name" value="Leucine-rich Repeat Variant"/>
    <property type="match status" value="2"/>
</dbReference>
<feature type="repeat" description="TPR" evidence="3">
    <location>
        <begin position="115"/>
        <end position="148"/>
    </location>
</feature>
<dbReference type="PANTHER" id="PTHR46540">
    <property type="entry name" value="TETRATRICOPEPTIDE REPEAT PROTEIN 12"/>
    <property type="match status" value="1"/>
</dbReference>
<dbReference type="HOGENOM" id="CLU_391258_0_0_1"/>
<dbReference type="eggNOG" id="KOG0548">
    <property type="taxonomic scope" value="Eukaryota"/>
</dbReference>
<dbReference type="Proteomes" id="UP000002279">
    <property type="component" value="Chromosome 11"/>
</dbReference>
<dbReference type="InterPro" id="IPR043195">
    <property type="entry name" value="TTC12"/>
</dbReference>
<evidence type="ECO:0000313" key="6">
    <source>
        <dbReference type="Proteomes" id="UP000002279"/>
    </source>
</evidence>
<organism evidence="5 6">
    <name type="scientific">Ornithorhynchus anatinus</name>
    <name type="common">Duckbill platypus</name>
    <dbReference type="NCBI Taxonomy" id="9258"/>
    <lineage>
        <taxon>Eukaryota</taxon>
        <taxon>Metazoa</taxon>
        <taxon>Chordata</taxon>
        <taxon>Craniata</taxon>
        <taxon>Vertebrata</taxon>
        <taxon>Euteleostomi</taxon>
        <taxon>Mammalia</taxon>
        <taxon>Monotremata</taxon>
        <taxon>Ornithorhynchidae</taxon>
        <taxon>Ornithorhynchus</taxon>
    </lineage>
</organism>
<dbReference type="GO" id="GO:0005813">
    <property type="term" value="C:centrosome"/>
    <property type="evidence" value="ECO:0000318"/>
    <property type="project" value="GO_Central"/>
</dbReference>
<dbReference type="GO" id="GO:0005737">
    <property type="term" value="C:cytoplasm"/>
    <property type="evidence" value="ECO:0000318"/>
    <property type="project" value="GO_Central"/>
</dbReference>
<dbReference type="Ensembl" id="ENSOANT00000017386.3">
    <property type="protein sequence ID" value="ENSOANP00000017383.3"/>
    <property type="gene ID" value="ENSOANG00000010971.3"/>
</dbReference>
<evidence type="ECO:0000256" key="4">
    <source>
        <dbReference type="SAM" id="MobiDB-lite"/>
    </source>
</evidence>
<name>F6TGD1_ORNAN</name>
<keyword evidence="1" id="KW-0677">Repeat</keyword>
<proteinExistence type="predicted"/>
<feature type="region of interest" description="Disordered" evidence="4">
    <location>
        <begin position="67"/>
        <end position="89"/>
    </location>
</feature>